<sequence>VGLKARIQTGPTGSPFTTDLSYFGSIVTTDKTITVTVTRKAEIFHLLRADNEVIVFNFGDSNAFYY</sequence>
<evidence type="ECO:0000313" key="1">
    <source>
        <dbReference type="EMBL" id="KAA6305299.1"/>
    </source>
</evidence>
<feature type="non-terminal residue" evidence="1">
    <location>
        <position position="1"/>
    </location>
</feature>
<reference evidence="1" key="1">
    <citation type="submission" date="2019-03" db="EMBL/GenBank/DDBJ databases">
        <title>Single cell metagenomics reveals metabolic interactions within the superorganism composed of flagellate Streblomastix strix and complex community of Bacteroidetes bacteria on its surface.</title>
        <authorList>
            <person name="Treitli S.C."/>
            <person name="Kolisko M."/>
            <person name="Husnik F."/>
            <person name="Keeling P."/>
            <person name="Hampl V."/>
        </authorList>
    </citation>
    <scope>NUCLEOTIDE SEQUENCE</scope>
    <source>
        <strain evidence="1">STM</strain>
    </source>
</reference>
<gene>
    <name evidence="1" type="ORF">EZS27_043050</name>
</gene>
<proteinExistence type="predicted"/>
<accession>A0A5J4PA84</accession>
<protein>
    <submittedName>
        <fullName evidence="1">Uncharacterized protein</fullName>
    </submittedName>
</protein>
<name>A0A5J4PA84_9ZZZZ</name>
<dbReference type="EMBL" id="SNRY01010809">
    <property type="protein sequence ID" value="KAA6305299.1"/>
    <property type="molecule type" value="Genomic_DNA"/>
</dbReference>
<dbReference type="AlphaFoldDB" id="A0A5J4PA84"/>
<organism evidence="1">
    <name type="scientific">termite gut metagenome</name>
    <dbReference type="NCBI Taxonomy" id="433724"/>
    <lineage>
        <taxon>unclassified sequences</taxon>
        <taxon>metagenomes</taxon>
        <taxon>organismal metagenomes</taxon>
    </lineage>
</organism>
<comment type="caution">
    <text evidence="1">The sequence shown here is derived from an EMBL/GenBank/DDBJ whole genome shotgun (WGS) entry which is preliminary data.</text>
</comment>